<dbReference type="Gene3D" id="3.30.420.10">
    <property type="entry name" value="Ribonuclease H-like superfamily/Ribonuclease H"/>
    <property type="match status" value="1"/>
</dbReference>
<dbReference type="OrthoDB" id="10042427at2759"/>
<name>A0A4Y2P8F7_ARAVE</name>
<dbReference type="EMBL" id="BGPR01010660">
    <property type="protein sequence ID" value="GBN47342.1"/>
    <property type="molecule type" value="Genomic_DNA"/>
</dbReference>
<organism evidence="1 2">
    <name type="scientific">Araneus ventricosus</name>
    <name type="common">Orbweaver spider</name>
    <name type="synonym">Epeira ventricosa</name>
    <dbReference type="NCBI Taxonomy" id="182803"/>
    <lineage>
        <taxon>Eukaryota</taxon>
        <taxon>Metazoa</taxon>
        <taxon>Ecdysozoa</taxon>
        <taxon>Arthropoda</taxon>
        <taxon>Chelicerata</taxon>
        <taxon>Arachnida</taxon>
        <taxon>Araneae</taxon>
        <taxon>Araneomorphae</taxon>
        <taxon>Entelegynae</taxon>
        <taxon>Araneoidea</taxon>
        <taxon>Araneidae</taxon>
        <taxon>Araneus</taxon>
    </lineage>
</organism>
<reference evidence="1 2" key="1">
    <citation type="journal article" date="2019" name="Sci. Rep.">
        <title>Orb-weaving spider Araneus ventricosus genome elucidates the spidroin gene catalogue.</title>
        <authorList>
            <person name="Kono N."/>
            <person name="Nakamura H."/>
            <person name="Ohtoshi R."/>
            <person name="Moran D.A.P."/>
            <person name="Shinohara A."/>
            <person name="Yoshida Y."/>
            <person name="Fujiwara M."/>
            <person name="Mori M."/>
            <person name="Tomita M."/>
            <person name="Arakawa K."/>
        </authorList>
    </citation>
    <scope>NUCLEOTIDE SEQUENCE [LARGE SCALE GENOMIC DNA]</scope>
</reference>
<dbReference type="AlphaFoldDB" id="A0A4Y2P8F7"/>
<evidence type="ECO:0000313" key="1">
    <source>
        <dbReference type="EMBL" id="GBN47342.1"/>
    </source>
</evidence>
<comment type="caution">
    <text evidence="1">The sequence shown here is derived from an EMBL/GenBank/DDBJ whole genome shotgun (WGS) entry which is preliminary data.</text>
</comment>
<keyword evidence="2" id="KW-1185">Reference proteome</keyword>
<dbReference type="GO" id="GO:0003676">
    <property type="term" value="F:nucleic acid binding"/>
    <property type="evidence" value="ECO:0007669"/>
    <property type="project" value="InterPro"/>
</dbReference>
<accession>A0A4Y2P8F7</accession>
<dbReference type="InterPro" id="IPR036397">
    <property type="entry name" value="RNaseH_sf"/>
</dbReference>
<sequence>MVGRIDAPAKCELHSFIRFFQAEGDQCSCFLPDFAKSHLELSSFMPLAGGGRSAVVTQQLLEQFKWDVSDLPAYSPDFATSDFHLFPELN</sequence>
<proteinExistence type="predicted"/>
<evidence type="ECO:0000313" key="2">
    <source>
        <dbReference type="Proteomes" id="UP000499080"/>
    </source>
</evidence>
<gene>
    <name evidence="1" type="ORF">AVEN_187791_1</name>
</gene>
<protein>
    <submittedName>
        <fullName evidence="1">Uncharacterized protein</fullName>
    </submittedName>
</protein>
<dbReference type="Proteomes" id="UP000499080">
    <property type="component" value="Unassembled WGS sequence"/>
</dbReference>